<dbReference type="EMBL" id="AEEG01000004">
    <property type="protein sequence ID" value="EFL95559.1"/>
    <property type="molecule type" value="Genomic_DNA"/>
</dbReference>
<feature type="transmembrane region" description="Helical" evidence="1">
    <location>
        <begin position="12"/>
        <end position="34"/>
    </location>
</feature>
<name>E0NG73_PEDAC</name>
<sequence length="40" mass="4844">MGRIYVRHHIYFFGFVNSIFTYPQFSTFIFKILLPLQTLS</sequence>
<reference evidence="2" key="1">
    <citation type="submission" date="2010-07" db="EMBL/GenBank/DDBJ databases">
        <authorList>
            <person name="Muzny D."/>
            <person name="Qin X."/>
            <person name="Deng J."/>
            <person name="Jiang H."/>
            <person name="Liu Y."/>
            <person name="Qu J."/>
            <person name="Song X.-Z."/>
            <person name="Zhang L."/>
            <person name="Thornton R."/>
            <person name="Coyle M."/>
            <person name="Francisco L."/>
            <person name="Jackson L."/>
            <person name="Javaid M."/>
            <person name="Korchina V."/>
            <person name="Kovar C."/>
            <person name="Mata R."/>
            <person name="Mathew T."/>
            <person name="Ngo R."/>
            <person name="Nguyen L."/>
            <person name="Nguyen N."/>
            <person name="Okwuonu G."/>
            <person name="Ongeri F."/>
            <person name="Pham C."/>
            <person name="Simmons D."/>
            <person name="Wilczek-Boney K."/>
            <person name="Hale W."/>
            <person name="Jakkamsetti A."/>
            <person name="Pham P."/>
            <person name="Ruth R."/>
            <person name="San Lucas F."/>
            <person name="Warren J."/>
            <person name="Zhang J."/>
            <person name="Zhao Z."/>
            <person name="Zhou C."/>
            <person name="Zhu D."/>
            <person name="Lee S."/>
            <person name="Bess C."/>
            <person name="Blankenburg K."/>
            <person name="Forbes L."/>
            <person name="Fu Q."/>
            <person name="Gubbala S."/>
            <person name="Hirani K."/>
            <person name="Jayaseelan J.C."/>
            <person name="Lara F."/>
            <person name="Munidasa M."/>
            <person name="Palculict T."/>
            <person name="Patil S."/>
            <person name="Pu L.-L."/>
            <person name="Saada N."/>
            <person name="Tang L."/>
            <person name="Weissenberger G."/>
            <person name="Zhu Y."/>
            <person name="Hemphill L."/>
            <person name="Shang Y."/>
            <person name="Youmans B."/>
            <person name="Ayvaz T."/>
            <person name="Ross M."/>
            <person name="Santibanez J."/>
            <person name="Aqrawi P."/>
            <person name="Gross S."/>
            <person name="Joshi V."/>
            <person name="Fowler G."/>
            <person name="Nazareth L."/>
            <person name="Reid J."/>
            <person name="Worley K."/>
            <person name="Petrosino J."/>
            <person name="Highlander S."/>
            <person name="Gibbs R."/>
        </authorList>
    </citation>
    <scope>NUCLEOTIDE SEQUENCE [LARGE SCALE GENOMIC DNA]</scope>
    <source>
        <strain evidence="2">DSM 20284</strain>
    </source>
</reference>
<keyword evidence="1" id="KW-1133">Transmembrane helix</keyword>
<comment type="caution">
    <text evidence="2">The sequence shown here is derived from an EMBL/GenBank/DDBJ whole genome shotgun (WGS) entry which is preliminary data.</text>
</comment>
<keyword evidence="1" id="KW-0812">Transmembrane</keyword>
<keyword evidence="3" id="KW-1185">Reference proteome</keyword>
<protein>
    <submittedName>
        <fullName evidence="2">Uncharacterized protein</fullName>
    </submittedName>
</protein>
<keyword evidence="1" id="KW-0472">Membrane</keyword>
<proteinExistence type="predicted"/>
<accession>E0NG73</accession>
<organism evidence="2 3">
    <name type="scientific">Pediococcus acidilactici DSM 20284</name>
    <dbReference type="NCBI Taxonomy" id="862514"/>
    <lineage>
        <taxon>Bacteria</taxon>
        <taxon>Bacillati</taxon>
        <taxon>Bacillota</taxon>
        <taxon>Bacilli</taxon>
        <taxon>Lactobacillales</taxon>
        <taxon>Lactobacillaceae</taxon>
        <taxon>Pediococcus</taxon>
        <taxon>Pediococcus acidilactici group</taxon>
    </lineage>
</organism>
<evidence type="ECO:0000313" key="2">
    <source>
        <dbReference type="EMBL" id="EFL95559.1"/>
    </source>
</evidence>
<dbReference type="HOGENOM" id="CLU_3293850_0_0_9"/>
<evidence type="ECO:0000256" key="1">
    <source>
        <dbReference type="SAM" id="Phobius"/>
    </source>
</evidence>
<dbReference type="AlphaFoldDB" id="E0NG73"/>
<dbReference type="Proteomes" id="UP000004470">
    <property type="component" value="Unassembled WGS sequence"/>
</dbReference>
<evidence type="ECO:0000313" key="3">
    <source>
        <dbReference type="Proteomes" id="UP000004470"/>
    </source>
</evidence>
<gene>
    <name evidence="2" type="ORF">HMPREF0623_1296</name>
</gene>